<dbReference type="InterPro" id="IPR036689">
    <property type="entry name" value="ESAT-6-like_sf"/>
</dbReference>
<dbReference type="AlphaFoldDB" id="A0A543IZ15"/>
<dbReference type="RefSeq" id="WP_142259777.1">
    <property type="nucleotide sequence ID" value="NZ_BMPV01000001.1"/>
</dbReference>
<reference evidence="1 2" key="1">
    <citation type="submission" date="2019-06" db="EMBL/GenBank/DDBJ databases">
        <title>Sequencing the genomes of 1000 actinobacteria strains.</title>
        <authorList>
            <person name="Klenk H.-P."/>
        </authorList>
    </citation>
    <scope>NUCLEOTIDE SEQUENCE [LARGE SCALE GENOMIC DNA]</scope>
    <source>
        <strain evidence="1 2">DSM 43186</strain>
    </source>
</reference>
<accession>A0A543IZ15</accession>
<gene>
    <name evidence="1" type="ORF">FHX40_2542</name>
</gene>
<dbReference type="Gene3D" id="1.10.287.1060">
    <property type="entry name" value="ESAT-6-like"/>
    <property type="match status" value="1"/>
</dbReference>
<dbReference type="OrthoDB" id="5244663at2"/>
<protein>
    <recommendedName>
        <fullName evidence="3">WXG100 family type VII secretion target</fullName>
    </recommendedName>
</protein>
<keyword evidence="2" id="KW-1185">Reference proteome</keyword>
<dbReference type="Proteomes" id="UP000319213">
    <property type="component" value="Unassembled WGS sequence"/>
</dbReference>
<evidence type="ECO:0008006" key="3">
    <source>
        <dbReference type="Google" id="ProtNLM"/>
    </source>
</evidence>
<proteinExistence type="predicted"/>
<organism evidence="1 2">
    <name type="scientific">Thermopolyspora flexuosa</name>
    <dbReference type="NCBI Taxonomy" id="103836"/>
    <lineage>
        <taxon>Bacteria</taxon>
        <taxon>Bacillati</taxon>
        <taxon>Actinomycetota</taxon>
        <taxon>Actinomycetes</taxon>
        <taxon>Streptosporangiales</taxon>
        <taxon>Streptosporangiaceae</taxon>
        <taxon>Thermopolyspora</taxon>
    </lineage>
</organism>
<sequence>MGDRVAECRADMQAIHQAANEIENALESVDALCGPDVWSGPAGERFREEWQGHRTAIRSALDSIREQTDTIIARVQREEREREEARR</sequence>
<name>A0A543IZ15_9ACTN</name>
<comment type="caution">
    <text evidence="1">The sequence shown here is derived from an EMBL/GenBank/DDBJ whole genome shotgun (WGS) entry which is preliminary data.</text>
</comment>
<evidence type="ECO:0000313" key="1">
    <source>
        <dbReference type="EMBL" id="TQM75822.1"/>
    </source>
</evidence>
<dbReference type="SUPFAM" id="SSF140453">
    <property type="entry name" value="EsxAB dimer-like"/>
    <property type="match status" value="1"/>
</dbReference>
<evidence type="ECO:0000313" key="2">
    <source>
        <dbReference type="Proteomes" id="UP000319213"/>
    </source>
</evidence>
<dbReference type="EMBL" id="VFPQ01000001">
    <property type="protein sequence ID" value="TQM75822.1"/>
    <property type="molecule type" value="Genomic_DNA"/>
</dbReference>